<dbReference type="EMBL" id="UINC01042266">
    <property type="protein sequence ID" value="SVB44654.1"/>
    <property type="molecule type" value="Genomic_DNA"/>
</dbReference>
<evidence type="ECO:0000313" key="1">
    <source>
        <dbReference type="EMBL" id="SVB44654.1"/>
    </source>
</evidence>
<sequence>MQDYSYIYVPGMVLTNTGITPKAHNMKQL</sequence>
<protein>
    <submittedName>
        <fullName evidence="1">Uncharacterized protein</fullName>
    </submittedName>
</protein>
<reference evidence="1" key="1">
    <citation type="submission" date="2018-05" db="EMBL/GenBank/DDBJ databases">
        <authorList>
            <person name="Lanie J.A."/>
            <person name="Ng W.-L."/>
            <person name="Kazmierczak K.M."/>
            <person name="Andrzejewski T.M."/>
            <person name="Davidsen T.M."/>
            <person name="Wayne K.J."/>
            <person name="Tettelin H."/>
            <person name="Glass J.I."/>
            <person name="Rusch D."/>
            <person name="Podicherti R."/>
            <person name="Tsui H.-C.T."/>
            <person name="Winkler M.E."/>
        </authorList>
    </citation>
    <scope>NUCLEOTIDE SEQUENCE</scope>
</reference>
<dbReference type="AlphaFoldDB" id="A0A382E3E9"/>
<proteinExistence type="predicted"/>
<gene>
    <name evidence="1" type="ORF">METZ01_LOCUS197508</name>
</gene>
<accession>A0A382E3E9</accession>
<name>A0A382E3E9_9ZZZZ</name>
<organism evidence="1">
    <name type="scientific">marine metagenome</name>
    <dbReference type="NCBI Taxonomy" id="408172"/>
    <lineage>
        <taxon>unclassified sequences</taxon>
        <taxon>metagenomes</taxon>
        <taxon>ecological metagenomes</taxon>
    </lineage>
</organism>